<evidence type="ECO:0000259" key="6">
    <source>
        <dbReference type="PROSITE" id="PS50198"/>
    </source>
</evidence>
<dbReference type="GO" id="GO:0003755">
    <property type="term" value="F:peptidyl-prolyl cis-trans isomerase activity"/>
    <property type="evidence" value="ECO:0007669"/>
    <property type="project" value="UniProtKB-KW"/>
</dbReference>
<evidence type="ECO:0000313" key="7">
    <source>
        <dbReference type="EMBL" id="SQD08084.1"/>
    </source>
</evidence>
<reference evidence="7 8" key="1">
    <citation type="submission" date="2018-06" db="EMBL/GenBank/DDBJ databases">
        <authorList>
            <consortium name="Pathogen Informatics"/>
            <person name="Doyle S."/>
        </authorList>
    </citation>
    <scope>NUCLEOTIDE SEQUENCE [LARGE SCALE GENOMIC DNA]</scope>
    <source>
        <strain evidence="7 8">NCTC8009</strain>
    </source>
</reference>
<dbReference type="STRING" id="585034.ECIAI1_3962"/>
<feature type="domain" description="PpiC" evidence="6">
    <location>
        <begin position="2"/>
        <end position="48"/>
    </location>
</feature>
<dbReference type="SUPFAM" id="SSF54534">
    <property type="entry name" value="FKBP-like"/>
    <property type="match status" value="1"/>
</dbReference>
<keyword evidence="4 5" id="KW-0413">Isomerase</keyword>
<dbReference type="InterPro" id="IPR052204">
    <property type="entry name" value="PpiC/parvulin_rotamase"/>
</dbReference>
<dbReference type="InterPro" id="IPR000297">
    <property type="entry name" value="PPIase_PpiC"/>
</dbReference>
<organism evidence="7 8">
    <name type="scientific">Escherichia coli</name>
    <dbReference type="NCBI Taxonomy" id="562"/>
    <lineage>
        <taxon>Bacteria</taxon>
        <taxon>Pseudomonadati</taxon>
        <taxon>Pseudomonadota</taxon>
        <taxon>Gammaproteobacteria</taxon>
        <taxon>Enterobacterales</taxon>
        <taxon>Enterobacteriaceae</taxon>
        <taxon>Escherichia</taxon>
    </lineage>
</organism>
<evidence type="ECO:0000256" key="3">
    <source>
        <dbReference type="ARBA" id="ARBA00023110"/>
    </source>
</evidence>
<sequence>MAKTAAALHILVKEEKLALDLLEQIKNGADFGKLAKKHSICPSGKRGR</sequence>
<protein>
    <recommendedName>
        <fullName evidence="2">peptidylprolyl isomerase</fullName>
        <ecNumber evidence="2">5.2.1.8</ecNumber>
    </recommendedName>
</protein>
<dbReference type="PANTHER" id="PTHR43629">
    <property type="entry name" value="PEPTIDYL-PROLYL CIS-TRANS ISOMERASE"/>
    <property type="match status" value="1"/>
</dbReference>
<dbReference type="PROSITE" id="PS50198">
    <property type="entry name" value="PPIC_PPIASE_2"/>
    <property type="match status" value="1"/>
</dbReference>
<evidence type="ECO:0000256" key="5">
    <source>
        <dbReference type="PROSITE-ProRule" id="PRU00278"/>
    </source>
</evidence>
<accession>A0A2X3KN02</accession>
<dbReference type="EMBL" id="UARW01000010">
    <property type="protein sequence ID" value="SQD08084.1"/>
    <property type="molecule type" value="Genomic_DNA"/>
</dbReference>
<dbReference type="EC" id="5.2.1.8" evidence="2"/>
<dbReference type="InterPro" id="IPR046357">
    <property type="entry name" value="PPIase_dom_sf"/>
</dbReference>
<evidence type="ECO:0000313" key="8">
    <source>
        <dbReference type="Proteomes" id="UP000250991"/>
    </source>
</evidence>
<keyword evidence="3 5" id="KW-0697">Rotamase</keyword>
<proteinExistence type="predicted"/>
<evidence type="ECO:0000256" key="1">
    <source>
        <dbReference type="ARBA" id="ARBA00000971"/>
    </source>
</evidence>
<comment type="catalytic activity">
    <reaction evidence="1">
        <text>[protein]-peptidylproline (omega=180) = [protein]-peptidylproline (omega=0)</text>
        <dbReference type="Rhea" id="RHEA:16237"/>
        <dbReference type="Rhea" id="RHEA-COMP:10747"/>
        <dbReference type="Rhea" id="RHEA-COMP:10748"/>
        <dbReference type="ChEBI" id="CHEBI:83833"/>
        <dbReference type="ChEBI" id="CHEBI:83834"/>
        <dbReference type="EC" id="5.2.1.8"/>
    </reaction>
</comment>
<dbReference type="AlphaFoldDB" id="A0A2X3KN02"/>
<evidence type="ECO:0000256" key="4">
    <source>
        <dbReference type="ARBA" id="ARBA00023235"/>
    </source>
</evidence>
<gene>
    <name evidence="7" type="primary">ppiC_1</name>
    <name evidence="7" type="ORF">NCTC8009_08754</name>
</gene>
<dbReference type="PANTHER" id="PTHR43629:SF3">
    <property type="entry name" value="PEPTIDYL-PROLYL CIS-TRANS ISOMERASE C"/>
    <property type="match status" value="1"/>
</dbReference>
<name>A0A2X3KN02_ECOLX</name>
<dbReference type="Gene3D" id="3.10.50.40">
    <property type="match status" value="1"/>
</dbReference>
<dbReference type="Proteomes" id="UP000250991">
    <property type="component" value="Unassembled WGS sequence"/>
</dbReference>
<evidence type="ECO:0000256" key="2">
    <source>
        <dbReference type="ARBA" id="ARBA00013194"/>
    </source>
</evidence>